<name>A0ABS8CDA7_9BURK</name>
<evidence type="ECO:0000313" key="5">
    <source>
        <dbReference type="EMBL" id="MCB5364027.1"/>
    </source>
</evidence>
<accession>A0ABS8CDA7</accession>
<dbReference type="PANTHER" id="PTHR12302:SF3">
    <property type="entry name" value="SERINE_THREONINE-PROTEIN KINASE 31"/>
    <property type="match status" value="1"/>
</dbReference>
<dbReference type="Gene3D" id="2.40.50.90">
    <property type="match status" value="1"/>
</dbReference>
<dbReference type="Proteomes" id="UP000776983">
    <property type="component" value="Unassembled WGS sequence"/>
</dbReference>
<proteinExistence type="predicted"/>
<dbReference type="PANTHER" id="PTHR12302">
    <property type="entry name" value="EBNA2 BINDING PROTEIN P100"/>
    <property type="match status" value="1"/>
</dbReference>
<dbReference type="InterPro" id="IPR035437">
    <property type="entry name" value="SNase_OB-fold_sf"/>
</dbReference>
<keyword evidence="3" id="KW-0378">Hydrolase</keyword>
<evidence type="ECO:0000313" key="6">
    <source>
        <dbReference type="Proteomes" id="UP000776983"/>
    </source>
</evidence>
<keyword evidence="1" id="KW-0540">Nuclease</keyword>
<organism evidence="5 6">
    <name type="scientific">Mesopusillimonas faecipullorum</name>
    <dbReference type="NCBI Taxonomy" id="2755040"/>
    <lineage>
        <taxon>Bacteria</taxon>
        <taxon>Pseudomonadati</taxon>
        <taxon>Pseudomonadota</taxon>
        <taxon>Betaproteobacteria</taxon>
        <taxon>Burkholderiales</taxon>
        <taxon>Alcaligenaceae</taxon>
        <taxon>Mesopusillimonas</taxon>
    </lineage>
</organism>
<dbReference type="Pfam" id="PF00565">
    <property type="entry name" value="SNase"/>
    <property type="match status" value="1"/>
</dbReference>
<keyword evidence="6" id="KW-1185">Reference proteome</keyword>
<evidence type="ECO:0000256" key="2">
    <source>
        <dbReference type="ARBA" id="ARBA00022759"/>
    </source>
</evidence>
<dbReference type="EMBL" id="JACDXW010000004">
    <property type="protein sequence ID" value="MCB5364027.1"/>
    <property type="molecule type" value="Genomic_DNA"/>
</dbReference>
<dbReference type="PROSITE" id="PS01123">
    <property type="entry name" value="TNASE_1"/>
    <property type="match status" value="1"/>
</dbReference>
<dbReference type="SMART" id="SM00318">
    <property type="entry name" value="SNc"/>
    <property type="match status" value="1"/>
</dbReference>
<gene>
    <name evidence="5" type="ORF">H0484_09740</name>
</gene>
<evidence type="ECO:0000256" key="1">
    <source>
        <dbReference type="ARBA" id="ARBA00022722"/>
    </source>
</evidence>
<dbReference type="SUPFAM" id="SSF50199">
    <property type="entry name" value="Staphylococcal nuclease"/>
    <property type="match status" value="1"/>
</dbReference>
<dbReference type="PROSITE" id="PS50830">
    <property type="entry name" value="TNASE_3"/>
    <property type="match status" value="1"/>
</dbReference>
<evidence type="ECO:0000256" key="3">
    <source>
        <dbReference type="ARBA" id="ARBA00022801"/>
    </source>
</evidence>
<dbReference type="InterPro" id="IPR016071">
    <property type="entry name" value="Staphylococal_nuclease_OB-fold"/>
</dbReference>
<evidence type="ECO:0000259" key="4">
    <source>
        <dbReference type="PROSITE" id="PS50830"/>
    </source>
</evidence>
<dbReference type="RefSeq" id="WP_226954383.1">
    <property type="nucleotide sequence ID" value="NZ_JACDXW010000004.1"/>
</dbReference>
<keyword evidence="2" id="KW-0255">Endonuclease</keyword>
<sequence>MLATGGLPAQAKQAAAQETPHYAFTLKGKVVSVADGDTLTLLVGKRREKVRLASIDAPEIKKDGARLGQDMAQQSRKALADLLASQTVIAQCFEQDRYQRNICDVMLPDGSSANQRQVAAGMAWANMEKRGRFLRDASLPALERRARRDRLGIWQRSDAIAPWVWRYQCWQLGQCS</sequence>
<reference evidence="5 6" key="1">
    <citation type="submission" date="2020-07" db="EMBL/GenBank/DDBJ databases">
        <title>Pusillimonas sp. nov., isolated from poultry manure in Taiwan.</title>
        <authorList>
            <person name="Lin S.-Y."/>
            <person name="Tang Y.-S."/>
            <person name="Young C.-C."/>
        </authorList>
    </citation>
    <scope>NUCLEOTIDE SEQUENCE [LARGE SCALE GENOMIC DNA]</scope>
    <source>
        <strain evidence="5 6">CC-YST705</strain>
    </source>
</reference>
<protein>
    <submittedName>
        <fullName evidence="5">Thermonuclease family protein</fullName>
    </submittedName>
</protein>
<comment type="caution">
    <text evidence="5">The sequence shown here is derived from an EMBL/GenBank/DDBJ whole genome shotgun (WGS) entry which is preliminary data.</text>
</comment>
<dbReference type="InterPro" id="IPR002071">
    <property type="entry name" value="Thermonucl_AS"/>
</dbReference>
<feature type="domain" description="TNase-like" evidence="4">
    <location>
        <begin position="24"/>
        <end position="156"/>
    </location>
</feature>